<name>A0A0K2Y5V1_CLOPF</name>
<dbReference type="PROSITE" id="PS51935">
    <property type="entry name" value="NLPC_P60"/>
    <property type="match status" value="1"/>
</dbReference>
<dbReference type="RefSeq" id="WP_110015918.1">
    <property type="nucleotide sequence ID" value="NZ_CATNZR010000028.1"/>
</dbReference>
<dbReference type="SUPFAM" id="SSF54001">
    <property type="entry name" value="Cysteine proteinases"/>
    <property type="match status" value="1"/>
</dbReference>
<evidence type="ECO:0000259" key="6">
    <source>
        <dbReference type="PROSITE" id="PS51935"/>
    </source>
</evidence>
<dbReference type="CDD" id="cd16891">
    <property type="entry name" value="CwlT-like"/>
    <property type="match status" value="1"/>
</dbReference>
<gene>
    <name evidence="7" type="primary">iap</name>
</gene>
<keyword evidence="2" id="KW-0645">Protease</keyword>
<keyword evidence="5" id="KW-0472">Membrane</keyword>
<reference evidence="7" key="2">
    <citation type="submission" date="2015-09" db="EMBL/GenBank/DDBJ databases">
        <title>Functional analysis of a bacitracin resistant determinant located on ICECp1, a novel Tn916-like element from a conjugative plasmid in Clostridium perfringens.</title>
        <authorList>
            <person name="Han X."/>
            <person name="Du X.-D."/>
            <person name="Southey L."/>
            <person name="Bulach D.M."/>
            <person name="Seemann T."/>
            <person name="Yan X.-X."/>
            <person name="Bannam T.L."/>
            <person name="Rood J.I."/>
        </authorList>
    </citation>
    <scope>NUCLEOTIDE SEQUENCE [LARGE SCALE GENOMIC DNA]</scope>
    <source>
        <strain evidence="7">JIR12708</strain>
        <plasmid evidence="7">pJIR4150</plasmid>
    </source>
</reference>
<dbReference type="InterPro" id="IPR051202">
    <property type="entry name" value="Peptidase_C40"/>
</dbReference>
<evidence type="ECO:0000256" key="5">
    <source>
        <dbReference type="SAM" id="Phobius"/>
    </source>
</evidence>
<dbReference type="InterPro" id="IPR038765">
    <property type="entry name" value="Papain-like_cys_pep_sf"/>
</dbReference>
<dbReference type="Gene3D" id="1.10.530.10">
    <property type="match status" value="1"/>
</dbReference>
<evidence type="ECO:0000256" key="3">
    <source>
        <dbReference type="ARBA" id="ARBA00022801"/>
    </source>
</evidence>
<keyword evidence="5" id="KW-1133">Transmembrane helix</keyword>
<dbReference type="PANTHER" id="PTHR47053:SF5">
    <property type="entry name" value="BIFUNCTIONAL MURAMIDASE_DL-ENDOPEPTIDASE CWLT"/>
    <property type="match status" value="1"/>
</dbReference>
<organism evidence="7">
    <name type="scientific">Clostridium perfringens</name>
    <dbReference type="NCBI Taxonomy" id="1502"/>
    <lineage>
        <taxon>Bacteria</taxon>
        <taxon>Bacillati</taxon>
        <taxon>Bacillota</taxon>
        <taxon>Clostridia</taxon>
        <taxon>Eubacteriales</taxon>
        <taxon>Clostridiaceae</taxon>
        <taxon>Clostridium</taxon>
    </lineage>
</organism>
<dbReference type="InterPro" id="IPR023346">
    <property type="entry name" value="Lysozyme-like_dom_sf"/>
</dbReference>
<dbReference type="EC" id="3.4.-.-" evidence="7"/>
<evidence type="ECO:0000256" key="2">
    <source>
        <dbReference type="ARBA" id="ARBA00022670"/>
    </source>
</evidence>
<feature type="domain" description="NlpC/P60" evidence="6">
    <location>
        <begin position="211"/>
        <end position="334"/>
    </location>
</feature>
<protein>
    <submittedName>
        <fullName evidence="7">Peptidoglycan hydrolase-conjugation</fullName>
        <ecNumber evidence="7">3.4.-.-</ecNumber>
    </submittedName>
</protein>
<dbReference type="SUPFAM" id="SSF53955">
    <property type="entry name" value="Lysozyme-like"/>
    <property type="match status" value="1"/>
</dbReference>
<keyword evidence="4" id="KW-0788">Thiol protease</keyword>
<keyword evidence="7" id="KW-0614">Plasmid</keyword>
<reference evidence="7" key="1">
    <citation type="submission" date="2015-03" db="EMBL/GenBank/DDBJ databases">
        <authorList>
            <person name="Murphy D."/>
        </authorList>
    </citation>
    <scope>NUCLEOTIDE SEQUENCE</scope>
    <source>
        <strain evidence="7">JIR12708</strain>
        <plasmid evidence="7">pJIR4150</plasmid>
    </source>
</reference>
<geneLocation type="plasmid" evidence="7">
    <name>pJIR4150</name>
</geneLocation>
<proteinExistence type="inferred from homology"/>
<dbReference type="GO" id="GO:0008234">
    <property type="term" value="F:cysteine-type peptidase activity"/>
    <property type="evidence" value="ECO:0007669"/>
    <property type="project" value="UniProtKB-KW"/>
</dbReference>
<keyword evidence="5" id="KW-0812">Transmembrane</keyword>
<dbReference type="Pfam" id="PF13702">
    <property type="entry name" value="Lysozyme_like"/>
    <property type="match status" value="1"/>
</dbReference>
<comment type="similarity">
    <text evidence="1">Belongs to the peptidase C40 family.</text>
</comment>
<dbReference type="Pfam" id="PF00877">
    <property type="entry name" value="NLPC_P60"/>
    <property type="match status" value="1"/>
</dbReference>
<dbReference type="Gene3D" id="3.90.1720.10">
    <property type="entry name" value="endopeptidase domain like (from Nostoc punctiforme)"/>
    <property type="match status" value="1"/>
</dbReference>
<dbReference type="InterPro" id="IPR047194">
    <property type="entry name" value="CwlT-like_lysozyme"/>
</dbReference>
<feature type="transmembrane region" description="Helical" evidence="5">
    <location>
        <begin position="7"/>
        <end position="29"/>
    </location>
</feature>
<sequence>MKLRHIAIIGSLFPFLIAIVLFFGVLISAEDDDGGGGSSSWVTGMNLSAEVLKHQPMVEKYAKEYGISEYVPYLLAIIQVESGGTAEDVMQSSESMGLPPNSLDTESSIKQGCKYFASLLSSAENQGIEDINVVVQSYNYGGGYIGYVASNGKKHSFTLAENFARDKSGGKKVTYTNPIAVARNGGWRYGYGNMFYVELVSQYLTVNQVSGELAQKIMNEALKYQGWDYVYGGSNPNTSFDCSGLVQWCYGKAGISLPRTAQAQYDATQHIPLSQAQAGDLVFFHSTYNAGTYVTHVGIYVGNNQMYHAGDPIGYADLTSSYWQQHLIGAGRIKQ</sequence>
<evidence type="ECO:0000256" key="1">
    <source>
        <dbReference type="ARBA" id="ARBA00007074"/>
    </source>
</evidence>
<dbReference type="GO" id="GO:0006508">
    <property type="term" value="P:proteolysis"/>
    <property type="evidence" value="ECO:0007669"/>
    <property type="project" value="UniProtKB-KW"/>
</dbReference>
<dbReference type="EMBL" id="LN835295">
    <property type="protein sequence ID" value="CRG98325.1"/>
    <property type="molecule type" value="Genomic_DNA"/>
</dbReference>
<accession>A0A0K2Y5V1</accession>
<keyword evidence="3 7" id="KW-0378">Hydrolase</keyword>
<dbReference type="InterPro" id="IPR000064">
    <property type="entry name" value="NLP_P60_dom"/>
</dbReference>
<evidence type="ECO:0000313" key="7">
    <source>
        <dbReference type="EMBL" id="CRG98325.1"/>
    </source>
</evidence>
<dbReference type="PANTHER" id="PTHR47053">
    <property type="entry name" value="MUREIN DD-ENDOPEPTIDASE MEPH-RELATED"/>
    <property type="match status" value="1"/>
</dbReference>
<evidence type="ECO:0000256" key="4">
    <source>
        <dbReference type="ARBA" id="ARBA00022807"/>
    </source>
</evidence>
<dbReference type="AlphaFoldDB" id="A0A0K2Y5V1"/>